<proteinExistence type="predicted"/>
<name>A0A5K7XE24_9BACT</name>
<dbReference type="EMBL" id="AP021861">
    <property type="protein sequence ID" value="BBO33111.1"/>
    <property type="molecule type" value="Genomic_DNA"/>
</dbReference>
<evidence type="ECO:0000313" key="1">
    <source>
        <dbReference type="EMBL" id="BBO33111.1"/>
    </source>
</evidence>
<evidence type="ECO:0000313" key="2">
    <source>
        <dbReference type="Proteomes" id="UP000326837"/>
    </source>
</evidence>
<sequence length="886" mass="96373">MKLASPLLVPAHVFGLSLLTLLCGSIVATSAKSAEVEAYAGEPFGVGRVTVAVAADRPVTPGEDERFTVASPGGRVLYPVIQDAPVRRLLRRLLEVDSPRQVTMYFLFHGDQPFELEAFAPTEQKIRVTPRINPAGRQALLDQWWQQYSTRWKNLRQNPQFPPVVENFLAANLSRRLGKPLPEPSGGLLASLSSPKATVWDELFNTESHQLALDQQILAATPAAAGEPQPLPAPMPWFALPEGGEELNGVEVEPIALHVPVECFYVRFGNFTNYLWFRDLNKKWQGDLGNMLMRRGIDRAATQRLEQQLSLRENALAKFLGPQVIADVAMIGLDPYIAQGGAAGILFQAKANPLLANDLNTQRRQALKNYPDAAESTVKIAERDVSLVATPGGEVRSYYVQDGDFHLVTTSERLVQLFLLAGQGERSLAASIGFLGMRKRLPMSRNDAVFAYIPPEFFQSLSSPGMWIESQRRARSAREVKLLELAQLEARAEGIDATTVEQLIAAGLLPAGFGQRFDGSQLVVLGDAASDSVRGRPGLFLPTGEVEVTAASAAEVAAYRDFSERFRQEIGQLPPIGAGIARVPIEGGGETIAVDVVATPLNDVKLGRLPTTFGPPSSERLGPIVGNVISAEAVLDSPLPFGSAAAEPNHMFLGIRDFRTPLVVDNGSVAAGAAPAELVRMYVGAWPKPGILRLFMGDSLAQGEQPIPGAQSTWQAKRDDFLLISFKPDLVREVLPQLQMVPAEKPGQLWIDVADLSDKQLAATVSAFGYMRTRETSVAACRLMNTLANQLHVPREECLSVAERLMDGKFVCPLGGTYELVEAPGGEPMWTSTAILPQNRFQLTAAPEDFQLPLLTWFRGLRAEARLDSAAIEAHVEIDMAETVTP</sequence>
<dbReference type="AlphaFoldDB" id="A0A5K7XE24"/>
<dbReference type="KEGG" id="lpav:PLANPX_2723"/>
<gene>
    <name evidence="1" type="ORF">PLANPX_2723</name>
</gene>
<dbReference type="RefSeq" id="WP_152098960.1">
    <property type="nucleotide sequence ID" value="NZ_AP021861.1"/>
</dbReference>
<dbReference type="Proteomes" id="UP000326837">
    <property type="component" value="Chromosome"/>
</dbReference>
<reference evidence="2" key="1">
    <citation type="submission" date="2019-10" db="EMBL/GenBank/DDBJ databases">
        <title>Lacipirellula parvula gen. nov., sp. nov., representing a lineage of planctomycetes widespread in freshwater anoxic habitats, and description of the family Lacipirellulaceae.</title>
        <authorList>
            <person name="Dedysh S.N."/>
            <person name="Kulichevskaya I.S."/>
            <person name="Beletsky A.V."/>
            <person name="Rakitin A.L."/>
            <person name="Mardanov A.V."/>
            <person name="Ivanova A.A."/>
            <person name="Saltykova V.X."/>
            <person name="Rijpstra W.I.C."/>
            <person name="Sinninghe Damste J.S."/>
            <person name="Ravin N.V."/>
        </authorList>
    </citation>
    <scope>NUCLEOTIDE SEQUENCE [LARGE SCALE GENOMIC DNA]</scope>
    <source>
        <strain evidence="2">PX69</strain>
    </source>
</reference>
<protein>
    <submittedName>
        <fullName evidence="1">Uncharacterized protein</fullName>
    </submittedName>
</protein>
<keyword evidence="2" id="KW-1185">Reference proteome</keyword>
<accession>A0A5K7XE24</accession>
<organism evidence="1 2">
    <name type="scientific">Lacipirellula parvula</name>
    <dbReference type="NCBI Taxonomy" id="2650471"/>
    <lineage>
        <taxon>Bacteria</taxon>
        <taxon>Pseudomonadati</taxon>
        <taxon>Planctomycetota</taxon>
        <taxon>Planctomycetia</taxon>
        <taxon>Pirellulales</taxon>
        <taxon>Lacipirellulaceae</taxon>
        <taxon>Lacipirellula</taxon>
    </lineage>
</organism>